<sequence>MWECVPLVCGADSPEEELKVTEVRQSCQYLSSSTPYPFLSHMLKHCCLSSRNSPQRNGFCQLEPESCSILLLSRWKQYCPLRQKIFTINCSGKYLGKTLN</sequence>
<organism evidence="1 2">
    <name type="scientific">Goodea atripinnis</name>
    <dbReference type="NCBI Taxonomy" id="208336"/>
    <lineage>
        <taxon>Eukaryota</taxon>
        <taxon>Metazoa</taxon>
        <taxon>Chordata</taxon>
        <taxon>Craniata</taxon>
        <taxon>Vertebrata</taxon>
        <taxon>Euteleostomi</taxon>
        <taxon>Actinopterygii</taxon>
        <taxon>Neopterygii</taxon>
        <taxon>Teleostei</taxon>
        <taxon>Neoteleostei</taxon>
        <taxon>Acanthomorphata</taxon>
        <taxon>Ovalentaria</taxon>
        <taxon>Atherinomorphae</taxon>
        <taxon>Cyprinodontiformes</taxon>
        <taxon>Goodeidae</taxon>
        <taxon>Goodea</taxon>
    </lineage>
</organism>
<accession>A0ABV0PKZ3</accession>
<evidence type="ECO:0000313" key="1">
    <source>
        <dbReference type="EMBL" id="MEQ2184032.1"/>
    </source>
</evidence>
<dbReference type="EMBL" id="JAHRIO010080117">
    <property type="protein sequence ID" value="MEQ2184032.1"/>
    <property type="molecule type" value="Genomic_DNA"/>
</dbReference>
<reference evidence="1 2" key="1">
    <citation type="submission" date="2021-06" db="EMBL/GenBank/DDBJ databases">
        <authorList>
            <person name="Palmer J.M."/>
        </authorList>
    </citation>
    <scope>NUCLEOTIDE SEQUENCE [LARGE SCALE GENOMIC DNA]</scope>
    <source>
        <strain evidence="1 2">GA_2019</strain>
        <tissue evidence="1">Muscle</tissue>
    </source>
</reference>
<comment type="caution">
    <text evidence="1">The sequence shown here is derived from an EMBL/GenBank/DDBJ whole genome shotgun (WGS) entry which is preliminary data.</text>
</comment>
<evidence type="ECO:0000313" key="2">
    <source>
        <dbReference type="Proteomes" id="UP001476798"/>
    </source>
</evidence>
<gene>
    <name evidence="1" type="ORF">GOODEAATRI_003833</name>
</gene>
<name>A0ABV0PKZ3_9TELE</name>
<proteinExistence type="predicted"/>
<keyword evidence="2" id="KW-1185">Reference proteome</keyword>
<dbReference type="Proteomes" id="UP001476798">
    <property type="component" value="Unassembled WGS sequence"/>
</dbReference>
<protein>
    <submittedName>
        <fullName evidence="1">Uncharacterized protein</fullName>
    </submittedName>
</protein>